<accession>A0A7Y9UP78</accession>
<gene>
    <name evidence="1" type="ORF">BJ980_002246</name>
</gene>
<sequence length="192" mass="21062">MSRLSELLTPNLPANLAIPEPLERAWAWLESRGWEGDNGNGYFLTPYAGEAQLGAVFTSAASLIGWFEPGEDGADRLLPFVELDGAGSVGVLWLDDSGAVRVAALGSDGAVSLLAENAIDFLRLVAIGFCDIDQFIEGEPEDVESVEAHAEFRNWVETEFGVDVPAHWEFPDDDPFNSWVHRMKGVEYRTYA</sequence>
<dbReference type="AlphaFoldDB" id="A0A7Y9UP78"/>
<name>A0A7Y9UP78_9ACTN</name>
<evidence type="ECO:0008006" key="3">
    <source>
        <dbReference type="Google" id="ProtNLM"/>
    </source>
</evidence>
<reference evidence="1 2" key="1">
    <citation type="submission" date="2020-07" db="EMBL/GenBank/DDBJ databases">
        <title>Sequencing the genomes of 1000 actinobacteria strains.</title>
        <authorList>
            <person name="Klenk H.-P."/>
        </authorList>
    </citation>
    <scope>NUCLEOTIDE SEQUENCE [LARGE SCALE GENOMIC DNA]</scope>
    <source>
        <strain evidence="1 2">DSM 23819</strain>
    </source>
</reference>
<comment type="caution">
    <text evidence="1">The sequence shown here is derived from an EMBL/GenBank/DDBJ whole genome shotgun (WGS) entry which is preliminary data.</text>
</comment>
<dbReference type="RefSeq" id="WP_179502383.1">
    <property type="nucleotide sequence ID" value="NZ_JACCAA010000001.1"/>
</dbReference>
<evidence type="ECO:0000313" key="1">
    <source>
        <dbReference type="EMBL" id="NYG59323.1"/>
    </source>
</evidence>
<organism evidence="1 2">
    <name type="scientific">Nocardioides daedukensis</name>
    <dbReference type="NCBI Taxonomy" id="634462"/>
    <lineage>
        <taxon>Bacteria</taxon>
        <taxon>Bacillati</taxon>
        <taxon>Actinomycetota</taxon>
        <taxon>Actinomycetes</taxon>
        <taxon>Propionibacteriales</taxon>
        <taxon>Nocardioidaceae</taxon>
        <taxon>Nocardioides</taxon>
    </lineage>
</organism>
<dbReference type="EMBL" id="JACCAA010000001">
    <property type="protein sequence ID" value="NYG59323.1"/>
    <property type="molecule type" value="Genomic_DNA"/>
</dbReference>
<proteinExistence type="predicted"/>
<dbReference type="Proteomes" id="UP000540656">
    <property type="component" value="Unassembled WGS sequence"/>
</dbReference>
<protein>
    <recommendedName>
        <fullName evidence="3">SMI1/KNR4 family protein</fullName>
    </recommendedName>
</protein>
<keyword evidence="2" id="KW-1185">Reference proteome</keyword>
<evidence type="ECO:0000313" key="2">
    <source>
        <dbReference type="Proteomes" id="UP000540656"/>
    </source>
</evidence>